<dbReference type="Pfam" id="PF01435">
    <property type="entry name" value="Peptidase_M48"/>
    <property type="match status" value="1"/>
</dbReference>
<comment type="similarity">
    <text evidence="6">Belongs to the peptidase M48 family.</text>
</comment>
<proteinExistence type="inferred from homology"/>
<evidence type="ECO:0000313" key="9">
    <source>
        <dbReference type="Proteomes" id="UP000229366"/>
    </source>
</evidence>
<keyword evidence="5 6" id="KW-0482">Metalloprotease</keyword>
<dbReference type="InterPro" id="IPR051156">
    <property type="entry name" value="Mito/Outer_Membr_Metalloprot"/>
</dbReference>
<dbReference type="RefSeq" id="WP_415836307.1">
    <property type="nucleotide sequence ID" value="NZ_CBCSBW010000004.1"/>
</dbReference>
<dbReference type="CDD" id="cd07331">
    <property type="entry name" value="M48C_Oma1_like"/>
    <property type="match status" value="1"/>
</dbReference>
<accession>A0A2M8VY49</accession>
<evidence type="ECO:0000256" key="1">
    <source>
        <dbReference type="ARBA" id="ARBA00022670"/>
    </source>
</evidence>
<comment type="caution">
    <text evidence="8">The sequence shown here is derived from an EMBL/GenBank/DDBJ whole genome shotgun (WGS) entry which is preliminary data.</text>
</comment>
<dbReference type="EMBL" id="PGTX01000001">
    <property type="protein sequence ID" value="PJI82782.1"/>
    <property type="molecule type" value="Genomic_DNA"/>
</dbReference>
<evidence type="ECO:0000256" key="4">
    <source>
        <dbReference type="ARBA" id="ARBA00022833"/>
    </source>
</evidence>
<keyword evidence="2" id="KW-0479">Metal-binding</keyword>
<name>A0A2M8VY49_9BURK</name>
<keyword evidence="1 6" id="KW-0645">Protease</keyword>
<dbReference type="GO" id="GO:0016020">
    <property type="term" value="C:membrane"/>
    <property type="evidence" value="ECO:0007669"/>
    <property type="project" value="TreeGrafter"/>
</dbReference>
<keyword evidence="3 6" id="KW-0378">Hydrolase</keyword>
<gene>
    <name evidence="8" type="ORF">B0G85_0170</name>
</gene>
<dbReference type="Gene3D" id="3.30.2010.10">
    <property type="entry name" value="Metalloproteases ('zincins'), catalytic domain"/>
    <property type="match status" value="1"/>
</dbReference>
<evidence type="ECO:0000313" key="8">
    <source>
        <dbReference type="EMBL" id="PJI82782.1"/>
    </source>
</evidence>
<dbReference type="AlphaFoldDB" id="A0A2M8VY49"/>
<keyword evidence="9" id="KW-1185">Reference proteome</keyword>
<dbReference type="Proteomes" id="UP000229366">
    <property type="component" value="Unassembled WGS sequence"/>
</dbReference>
<dbReference type="GO" id="GO:0046872">
    <property type="term" value="F:metal ion binding"/>
    <property type="evidence" value="ECO:0007669"/>
    <property type="project" value="UniProtKB-KW"/>
</dbReference>
<evidence type="ECO:0000256" key="6">
    <source>
        <dbReference type="RuleBase" id="RU003983"/>
    </source>
</evidence>
<evidence type="ECO:0000256" key="3">
    <source>
        <dbReference type="ARBA" id="ARBA00022801"/>
    </source>
</evidence>
<dbReference type="PANTHER" id="PTHR22726">
    <property type="entry name" value="METALLOENDOPEPTIDASE OMA1"/>
    <property type="match status" value="1"/>
</dbReference>
<evidence type="ECO:0000256" key="2">
    <source>
        <dbReference type="ARBA" id="ARBA00022723"/>
    </source>
</evidence>
<feature type="domain" description="Peptidase M48" evidence="7">
    <location>
        <begin position="94"/>
        <end position="275"/>
    </location>
</feature>
<dbReference type="GO" id="GO:0051603">
    <property type="term" value="P:proteolysis involved in protein catabolic process"/>
    <property type="evidence" value="ECO:0007669"/>
    <property type="project" value="TreeGrafter"/>
</dbReference>
<comment type="cofactor">
    <cofactor evidence="6">
        <name>Zn(2+)</name>
        <dbReference type="ChEBI" id="CHEBI:29105"/>
    </cofactor>
    <text evidence="6">Binds 1 zinc ion per subunit.</text>
</comment>
<dbReference type="InterPro" id="IPR001915">
    <property type="entry name" value="Peptidase_M48"/>
</dbReference>
<reference evidence="8 9" key="1">
    <citation type="submission" date="2017-11" db="EMBL/GenBank/DDBJ databases">
        <title>Genomic Encyclopedia of Type Strains, Phase III (KMG-III): the genomes of soil and plant-associated and newly described type strains.</title>
        <authorList>
            <person name="Whitman W."/>
        </authorList>
    </citation>
    <scope>NUCLEOTIDE SEQUENCE [LARGE SCALE GENOMIC DNA]</scope>
    <source>
        <strain evidence="8 9">UB-Domo-W1</strain>
    </source>
</reference>
<evidence type="ECO:0000259" key="7">
    <source>
        <dbReference type="Pfam" id="PF01435"/>
    </source>
</evidence>
<evidence type="ECO:0000256" key="5">
    <source>
        <dbReference type="ARBA" id="ARBA00023049"/>
    </source>
</evidence>
<protein>
    <submittedName>
        <fullName evidence="8">Peptidase M48-like protein</fullName>
    </submittedName>
</protein>
<sequence length="295" mass="32309">MQWLRLLLHQKRSNLLQGQWSKLDMRFCLGLACTLLLAACANTTRPGAVGITRSQFMMASSDDVNRLSASSYNEQNQKAKDKNILVNSGPTYDRLKAIANRLIPQTEAFRDDTKQWDWRLTLIDAPALNATCAPGGKITFYTGIIEQLNLNDDEIAAIMGHEIAHAVREHGRERVSQAAAQSILVNIAMAVAGPYGSAISVANQAAQYAIVLPNSRENETEADAIGLELAARAGYNPAGAISVWKKMLKATKDQSSPEFLSTHPSGETRIDQLTALMPTVEPLYKVALKPKAYEK</sequence>
<keyword evidence="4 6" id="KW-0862">Zinc</keyword>
<organism evidence="8 9">
    <name type="scientific">Polynucleobacter brandtiae</name>
    <dbReference type="NCBI Taxonomy" id="1938816"/>
    <lineage>
        <taxon>Bacteria</taxon>
        <taxon>Pseudomonadati</taxon>
        <taxon>Pseudomonadota</taxon>
        <taxon>Betaproteobacteria</taxon>
        <taxon>Burkholderiales</taxon>
        <taxon>Burkholderiaceae</taxon>
        <taxon>Polynucleobacter</taxon>
    </lineage>
</organism>
<dbReference type="GO" id="GO:0004222">
    <property type="term" value="F:metalloendopeptidase activity"/>
    <property type="evidence" value="ECO:0007669"/>
    <property type="project" value="InterPro"/>
</dbReference>
<dbReference type="PANTHER" id="PTHR22726:SF1">
    <property type="entry name" value="METALLOENDOPEPTIDASE OMA1, MITOCHONDRIAL"/>
    <property type="match status" value="1"/>
</dbReference>